<name>A0A022XVN9_TRISD</name>
<gene>
    <name evidence="1" type="ORF">H105_03777</name>
</gene>
<protein>
    <submittedName>
        <fullName evidence="1">Uncharacterized protein</fullName>
    </submittedName>
</protein>
<accession>A0A022XVN9</accession>
<dbReference type="EMBL" id="KK208844">
    <property type="protein sequence ID" value="EZF74428.1"/>
    <property type="molecule type" value="Genomic_DNA"/>
</dbReference>
<reference evidence="1 2" key="1">
    <citation type="submission" date="2014-02" db="EMBL/GenBank/DDBJ databases">
        <title>The Genome Sequence of Trichophyton rubrum (morphotype soudanense) CBS 452.61.</title>
        <authorList>
            <consortium name="The Broad Institute Genomics Platform"/>
            <person name="Cuomo C.A."/>
            <person name="White T.C."/>
            <person name="Graser Y."/>
            <person name="Martinez-Rossi N."/>
            <person name="Heitman J."/>
            <person name="Young S.K."/>
            <person name="Zeng Q."/>
            <person name="Gargeya S."/>
            <person name="Abouelleil A."/>
            <person name="Alvarado L."/>
            <person name="Chapman S.B."/>
            <person name="Gainer-Dewar J."/>
            <person name="Goldberg J."/>
            <person name="Griggs A."/>
            <person name="Gujja S."/>
            <person name="Hansen M."/>
            <person name="Howarth C."/>
            <person name="Imamovic A."/>
            <person name="Larimer J."/>
            <person name="Martinez D."/>
            <person name="Murphy C."/>
            <person name="Pearson M.D."/>
            <person name="Persinoti G."/>
            <person name="Poon T."/>
            <person name="Priest M."/>
            <person name="Roberts A.D."/>
            <person name="Saif S."/>
            <person name="Shea T.D."/>
            <person name="Sykes S.N."/>
            <person name="Wortman J."/>
            <person name="Nusbaum C."/>
            <person name="Birren B."/>
        </authorList>
    </citation>
    <scope>NUCLEOTIDE SEQUENCE [LARGE SCALE GENOMIC DNA]</scope>
    <source>
        <strain evidence="1 2">CBS 452.61</strain>
    </source>
</reference>
<sequence length="120" mass="13506">MSRKINTRPEDSRISQYSFAISFYEEILRQAVARPAMQYACPTWLSRINHAEAIPPMQSKIYNRRCGPHKNKSKYQTAGVVSCAAKASTENLPRSNHAADDYISDRHSISTALDYKIGGV</sequence>
<evidence type="ECO:0000313" key="1">
    <source>
        <dbReference type="EMBL" id="EZF74428.1"/>
    </source>
</evidence>
<dbReference type="Proteomes" id="UP000023623">
    <property type="component" value="Unassembled WGS sequence"/>
</dbReference>
<dbReference type="HOGENOM" id="CLU_2051352_0_0_1"/>
<organism evidence="1 2">
    <name type="scientific">Trichophyton soudanense CBS 452.61</name>
    <dbReference type="NCBI Taxonomy" id="1215331"/>
    <lineage>
        <taxon>Eukaryota</taxon>
        <taxon>Fungi</taxon>
        <taxon>Dikarya</taxon>
        <taxon>Ascomycota</taxon>
        <taxon>Pezizomycotina</taxon>
        <taxon>Eurotiomycetes</taxon>
        <taxon>Eurotiomycetidae</taxon>
        <taxon>Onygenales</taxon>
        <taxon>Arthrodermataceae</taxon>
        <taxon>Trichophyton</taxon>
    </lineage>
</organism>
<dbReference type="AlphaFoldDB" id="A0A022XVN9"/>
<keyword evidence="2" id="KW-1185">Reference proteome</keyword>
<proteinExistence type="predicted"/>
<evidence type="ECO:0000313" key="2">
    <source>
        <dbReference type="Proteomes" id="UP000023623"/>
    </source>
</evidence>